<sequence>MAMRARARPYLPRQPMLFTFEHFKPQSEWKYEDDATMLLLYLPGFVKEQIRAMFTLVDGMKLGIKVQGQRPLLGGRRSIFNETYLIPENCDFDKINSNFQRGVLTIVMPKAVEAIKDSEDEEKQETSATESSSDEEKQETSATEKQREEKDVEALSTKNVTAEEKSQKGQEEAASLVDEQKQIDEKKAASGGETASGKADEKSHKGEDEASPKTATLVDEKIDEKKEGSGGESVYKRTDGKSENGQAEASTKTSASVNTAEKIDEKIAGSGTGESAYQKEDGKSEKGPDEASPKTASLVDETSGKIEEKKERSGGERAHGKADDKKEKGEAIEKEKLEEAEKPESSAEKSKEISEAVAPKTEHRDKTIEKGDKSVNDLEEERKKDTIVGKSKDTKDESASAFAPASESLIGGKQLLLNMGTAMLVIMGLGAHIVFFSRC</sequence>
<name>A0ACC1YBP5_MELAZ</name>
<evidence type="ECO:0000313" key="2">
    <source>
        <dbReference type="Proteomes" id="UP001164539"/>
    </source>
</evidence>
<accession>A0ACC1YBP5</accession>
<evidence type="ECO:0000313" key="1">
    <source>
        <dbReference type="EMBL" id="KAJ4720514.1"/>
    </source>
</evidence>
<proteinExistence type="predicted"/>
<reference evidence="1 2" key="1">
    <citation type="journal article" date="2023" name="Science">
        <title>Complex scaffold remodeling in plant triterpene biosynthesis.</title>
        <authorList>
            <person name="De La Pena R."/>
            <person name="Hodgson H."/>
            <person name="Liu J.C."/>
            <person name="Stephenson M.J."/>
            <person name="Martin A.C."/>
            <person name="Owen C."/>
            <person name="Harkess A."/>
            <person name="Leebens-Mack J."/>
            <person name="Jimenez L.E."/>
            <person name="Osbourn A."/>
            <person name="Sattely E.S."/>
        </authorList>
    </citation>
    <scope>NUCLEOTIDE SEQUENCE [LARGE SCALE GENOMIC DNA]</scope>
    <source>
        <strain evidence="2">cv. JPN11</strain>
        <tissue evidence="1">Leaf</tissue>
    </source>
</reference>
<protein>
    <submittedName>
        <fullName evidence="1">Inactive protein RESTRICTED TEV MOVEMENT 2-like</fullName>
    </submittedName>
</protein>
<dbReference type="EMBL" id="CM051397">
    <property type="protein sequence ID" value="KAJ4720514.1"/>
    <property type="molecule type" value="Genomic_DNA"/>
</dbReference>
<dbReference type="Proteomes" id="UP001164539">
    <property type="component" value="Chromosome 4"/>
</dbReference>
<organism evidence="1 2">
    <name type="scientific">Melia azedarach</name>
    <name type="common">Chinaberry tree</name>
    <dbReference type="NCBI Taxonomy" id="155640"/>
    <lineage>
        <taxon>Eukaryota</taxon>
        <taxon>Viridiplantae</taxon>
        <taxon>Streptophyta</taxon>
        <taxon>Embryophyta</taxon>
        <taxon>Tracheophyta</taxon>
        <taxon>Spermatophyta</taxon>
        <taxon>Magnoliopsida</taxon>
        <taxon>eudicotyledons</taxon>
        <taxon>Gunneridae</taxon>
        <taxon>Pentapetalae</taxon>
        <taxon>rosids</taxon>
        <taxon>malvids</taxon>
        <taxon>Sapindales</taxon>
        <taxon>Meliaceae</taxon>
        <taxon>Melia</taxon>
    </lineage>
</organism>
<comment type="caution">
    <text evidence="1">The sequence shown here is derived from an EMBL/GenBank/DDBJ whole genome shotgun (WGS) entry which is preliminary data.</text>
</comment>
<gene>
    <name evidence="1" type="ORF">OWV82_008331</name>
</gene>
<keyword evidence="2" id="KW-1185">Reference proteome</keyword>